<dbReference type="SUPFAM" id="SSF56672">
    <property type="entry name" value="DNA/RNA polymerases"/>
    <property type="match status" value="1"/>
</dbReference>
<dbReference type="EMBL" id="FUEG01000002">
    <property type="protein sequence ID" value="SJL00104.1"/>
    <property type="molecule type" value="Genomic_DNA"/>
</dbReference>
<dbReference type="SMART" id="SM00343">
    <property type="entry name" value="ZnF_C2HC"/>
    <property type="match status" value="1"/>
</dbReference>
<feature type="transmembrane region" description="Helical" evidence="4">
    <location>
        <begin position="12"/>
        <end position="32"/>
    </location>
</feature>
<feature type="region of interest" description="Disordered" evidence="3">
    <location>
        <begin position="833"/>
        <end position="862"/>
    </location>
</feature>
<dbReference type="InterPro" id="IPR021109">
    <property type="entry name" value="Peptidase_aspartic_dom_sf"/>
</dbReference>
<evidence type="ECO:0000256" key="1">
    <source>
        <dbReference type="ARBA" id="ARBA00022664"/>
    </source>
</evidence>
<dbReference type="Gene3D" id="3.10.10.10">
    <property type="entry name" value="HIV Type 1 Reverse Transcriptase, subunit A, domain 1"/>
    <property type="match status" value="2"/>
</dbReference>
<sequence>MQISTDFSTSTLVAIAVTALSLTCVFTTLILLKTYEYEIKQLSRRLVNYVRHLILPTYIERPGGAFISNPRLYPVRTHSTTPYHYVADAFREWEGPITFPPLFESRSTGLSTSTNEQDVGQEGGRILYEEYETIPTISDPVLPEEEVQHIVTPRLSITIPSSPEFPFREPGIPIVIHSDTPTNDSYVPHSPTTSEIIIWNNNQRNVRERTPTPHPYTRAWSPNSSDFPGDSGTRSVTPQPASDIRRAATASRDAAAREELARLITQNNEIERTITRDRTAAQFYERASRPQLENETTTQYWQRQSATAAETSAINEIEEETYRQRPRPITPIWLERYRKYRAHQMERGLPGVSIATWMEYRARAGDRDPRRAGTRVQEYMAFQASAYTDRSDLDAFGGSADVQAVSLFNERHPFTPYRTPAPYQSKFAKEPFLIPSHQPRRRRHPTSPQIHHRTNYMYSGPGRVQAGSGGDGAGGSGKPNIDVIDDKPDDGWGGGNEGKKPEKPEEPWKPGTGFFKGEKPPDPKDPFSDSVAKDKERWSLPGAPDKFDPDTEPPNPVGAMGEDAPWIGCKPDLIRKPEPFRGDADDIDRFITDCQMYFQVHSAYMWLDPYRVAFASSYFEGKAKDWWTLQLEDLYSTSRGKYRFPSWYAFKGAIATKFSDPGVEEKHKVAMYALRMTGTMTATEYLQELEKLAKKAKLRHDTDDRGHMVTALRQGVPASYTNMIANIGTNIPVGYEQWGQRIIIMNEERQRKAALDLVGRMYQPRPPPPQQNAGTPKGASGATTSSAPKKTTTGVTYGGRGQPMDINAIKSGNCFRCGEKGHISKNCPLQSWNKGKKQEVRASTTEPSTGSKIEEVKDAAGNHSGRTYTLPVVNIPHPPHSILFAERNSNQTHKESHNRYAILTIDDDTHLSSVSDDEAPRGAESPKTKDPALRNFGAKRHTSSPRGETQPTKVLDEKSPTIVTPIDTASQPRRTDGTWAKLKNAPCEVSSDEQAAPTERSPIATIDVESRSDGAQENTARSSTDTKTIPQEVASAQAIKRGHSVVMIEVPDEEDDTSFILQQNKVAATDADACGPSPKRKSPLMEKEAERPIGNDTSVSEGREAAKHAPLTAIKDAKDESSARAILLNWIHKTRAEEVVDNLLEGLRSSERFRALEWLDELRKPKRYFIRAQNSPQSLLIPVELETLEYPMTIQAKALLDSGCTGSSIHRDVVKKYGIPVQKMASPIPVYNADGSRNKAGEITTYAELRLKIGGHSERIDLAVTDLGSKEIFLGHDWLVRHNPKEGETILAVDFEEAIEIRAVHKANELAAKVNEEKEKKTFEQMVPESYRDFEDLFSKENFDDLPVRKPWDHAIELVPNAKNTLDCKVYPLNPIEQKELDKFLDENLASGRIKPSKSPMASPFFFLDVRWGYNNVRIKKDDEWKAAFRTNRGLFEPTVMFFGLTNSPATFQWMMNDIFKDLIATGKITVYLDDILIFSKTLEEHRKITRRV</sequence>
<dbReference type="STRING" id="47428.A0A284QUD7"/>
<dbReference type="OrthoDB" id="128646at2759"/>
<evidence type="ECO:0000259" key="5">
    <source>
        <dbReference type="PROSITE" id="PS50017"/>
    </source>
</evidence>
<accession>A0A284QUD7</accession>
<dbReference type="Gene3D" id="2.40.70.10">
    <property type="entry name" value="Acid Proteases"/>
    <property type="match status" value="1"/>
</dbReference>
<dbReference type="Proteomes" id="UP000219338">
    <property type="component" value="Unassembled WGS sequence"/>
</dbReference>
<evidence type="ECO:0000313" key="8">
    <source>
        <dbReference type="Proteomes" id="UP000219338"/>
    </source>
</evidence>
<feature type="compositionally biased region" description="Low complexity" evidence="3">
    <location>
        <begin position="771"/>
        <end position="794"/>
    </location>
</feature>
<dbReference type="Gene3D" id="3.30.70.270">
    <property type="match status" value="1"/>
</dbReference>
<gene>
    <name evidence="7" type="ORF">ARMOST_03416</name>
</gene>
<feature type="compositionally biased region" description="Basic and acidic residues" evidence="3">
    <location>
        <begin position="1083"/>
        <end position="1093"/>
    </location>
</feature>
<keyword evidence="4" id="KW-1133">Transmembrane helix</keyword>
<protein>
    <recommendedName>
        <fullName evidence="9">CCHC-type domain-containing protein</fullName>
    </recommendedName>
</protein>
<dbReference type="GO" id="GO:0008270">
    <property type="term" value="F:zinc ion binding"/>
    <property type="evidence" value="ECO:0007669"/>
    <property type="project" value="UniProtKB-KW"/>
</dbReference>
<evidence type="ECO:0008006" key="9">
    <source>
        <dbReference type="Google" id="ProtNLM"/>
    </source>
</evidence>
<organism evidence="7 8">
    <name type="scientific">Armillaria ostoyae</name>
    <name type="common">Armillaria root rot fungus</name>
    <dbReference type="NCBI Taxonomy" id="47428"/>
    <lineage>
        <taxon>Eukaryota</taxon>
        <taxon>Fungi</taxon>
        <taxon>Dikarya</taxon>
        <taxon>Basidiomycota</taxon>
        <taxon>Agaricomycotina</taxon>
        <taxon>Agaricomycetes</taxon>
        <taxon>Agaricomycetidae</taxon>
        <taxon>Agaricales</taxon>
        <taxon>Marasmiineae</taxon>
        <taxon>Physalacriaceae</taxon>
        <taxon>Armillaria</taxon>
    </lineage>
</organism>
<feature type="region of interest" description="Disordered" evidence="3">
    <location>
        <begin position="206"/>
        <end position="253"/>
    </location>
</feature>
<feature type="region of interest" description="Disordered" evidence="3">
    <location>
        <begin position="1069"/>
        <end position="1107"/>
    </location>
</feature>
<feature type="region of interest" description="Disordered" evidence="3">
    <location>
        <begin position="436"/>
        <end position="532"/>
    </location>
</feature>
<dbReference type="GO" id="GO:0003676">
    <property type="term" value="F:nucleic acid binding"/>
    <property type="evidence" value="ECO:0007669"/>
    <property type="project" value="InterPro"/>
</dbReference>
<evidence type="ECO:0000256" key="2">
    <source>
        <dbReference type="PROSITE-ProRule" id="PRU00047"/>
    </source>
</evidence>
<evidence type="ECO:0000313" key="7">
    <source>
        <dbReference type="EMBL" id="SJL00104.1"/>
    </source>
</evidence>
<keyword evidence="2" id="KW-0862">Zinc</keyword>
<dbReference type="Pfam" id="PF00078">
    <property type="entry name" value="RVT_1"/>
    <property type="match status" value="1"/>
</dbReference>
<dbReference type="PANTHER" id="PTHR15503:SF22">
    <property type="entry name" value="TRANSPOSON TY3-I GAG POLYPROTEIN"/>
    <property type="match status" value="1"/>
</dbReference>
<dbReference type="Pfam" id="PF00098">
    <property type="entry name" value="zf-CCHC"/>
    <property type="match status" value="1"/>
</dbReference>
<feature type="compositionally biased region" description="Polar residues" evidence="3">
    <location>
        <begin position="841"/>
        <end position="851"/>
    </location>
</feature>
<evidence type="ECO:0000256" key="4">
    <source>
        <dbReference type="SAM" id="Phobius"/>
    </source>
</evidence>
<dbReference type="InterPro" id="IPR036875">
    <property type="entry name" value="Znf_CCHC_sf"/>
</dbReference>
<keyword evidence="4" id="KW-0812">Transmembrane</keyword>
<dbReference type="GO" id="GO:0006397">
    <property type="term" value="P:mRNA processing"/>
    <property type="evidence" value="ECO:0007669"/>
    <property type="project" value="UniProtKB-KW"/>
</dbReference>
<keyword evidence="4" id="KW-0472">Membrane</keyword>
<feature type="compositionally biased region" description="Basic and acidic residues" evidence="3">
    <location>
        <begin position="516"/>
        <end position="532"/>
    </location>
</feature>
<feature type="compositionally biased region" description="Basic and acidic residues" evidence="3">
    <location>
        <begin position="918"/>
        <end position="932"/>
    </location>
</feature>
<dbReference type="SUPFAM" id="SSF57756">
    <property type="entry name" value="Retrovirus zinc finger-like domains"/>
    <property type="match status" value="1"/>
</dbReference>
<dbReference type="InterPro" id="IPR001878">
    <property type="entry name" value="Znf_CCHC"/>
</dbReference>
<feature type="compositionally biased region" description="Basic and acidic residues" evidence="3">
    <location>
        <begin position="497"/>
        <end position="508"/>
    </location>
</feature>
<dbReference type="Pfam" id="PF03732">
    <property type="entry name" value="Retrotrans_gag"/>
    <property type="match status" value="1"/>
</dbReference>
<dbReference type="PANTHER" id="PTHR15503">
    <property type="entry name" value="LDOC1 RELATED"/>
    <property type="match status" value="1"/>
</dbReference>
<keyword evidence="8" id="KW-1185">Reference proteome</keyword>
<feature type="domain" description="CCHC-type" evidence="6">
    <location>
        <begin position="814"/>
        <end position="828"/>
    </location>
</feature>
<keyword evidence="2" id="KW-0479">Metal-binding</keyword>
<feature type="compositionally biased region" description="Polar residues" evidence="3">
    <location>
        <begin position="220"/>
        <end position="240"/>
    </location>
</feature>
<evidence type="ECO:0000256" key="3">
    <source>
        <dbReference type="SAM" id="MobiDB-lite"/>
    </source>
</evidence>
<dbReference type="InterPro" id="IPR005162">
    <property type="entry name" value="Retrotrans_gag_dom"/>
</dbReference>
<feature type="region of interest" description="Disordered" evidence="3">
    <location>
        <begin position="760"/>
        <end position="803"/>
    </location>
</feature>
<keyword evidence="1" id="KW-0507">mRNA processing</keyword>
<feature type="domain" description="Death" evidence="5">
    <location>
        <begin position="1121"/>
        <end position="1163"/>
    </location>
</feature>
<dbReference type="CDD" id="cd00303">
    <property type="entry name" value="retropepsin_like"/>
    <property type="match status" value="1"/>
</dbReference>
<dbReference type="GO" id="GO:0007165">
    <property type="term" value="P:signal transduction"/>
    <property type="evidence" value="ECO:0007669"/>
    <property type="project" value="InterPro"/>
</dbReference>
<dbReference type="InterPro" id="IPR043128">
    <property type="entry name" value="Rev_trsase/Diguanyl_cyclase"/>
</dbReference>
<feature type="compositionally biased region" description="Basic residues" evidence="3">
    <location>
        <begin position="438"/>
        <end position="454"/>
    </location>
</feature>
<dbReference type="SUPFAM" id="SSF50630">
    <property type="entry name" value="Acid proteases"/>
    <property type="match status" value="1"/>
</dbReference>
<dbReference type="PROSITE" id="PS50017">
    <property type="entry name" value="DEATH_DOMAIN"/>
    <property type="match status" value="1"/>
</dbReference>
<reference evidence="8" key="1">
    <citation type="journal article" date="2017" name="Nat. Ecol. Evol.">
        <title>Genome expansion and lineage-specific genetic innovations in the forest pathogenic fungi Armillaria.</title>
        <authorList>
            <person name="Sipos G."/>
            <person name="Prasanna A.N."/>
            <person name="Walter M.C."/>
            <person name="O'Connor E."/>
            <person name="Balint B."/>
            <person name="Krizsan K."/>
            <person name="Kiss B."/>
            <person name="Hess J."/>
            <person name="Varga T."/>
            <person name="Slot J."/>
            <person name="Riley R."/>
            <person name="Boka B."/>
            <person name="Rigling D."/>
            <person name="Barry K."/>
            <person name="Lee J."/>
            <person name="Mihaltcheva S."/>
            <person name="LaButti K."/>
            <person name="Lipzen A."/>
            <person name="Waldron R."/>
            <person name="Moloney N.M."/>
            <person name="Sperisen C."/>
            <person name="Kredics L."/>
            <person name="Vagvoelgyi C."/>
            <person name="Patrignani A."/>
            <person name="Fitzpatrick D."/>
            <person name="Nagy I."/>
            <person name="Doyle S."/>
            <person name="Anderson J.B."/>
            <person name="Grigoriev I.V."/>
            <person name="Gueldener U."/>
            <person name="Muensterkoetter M."/>
            <person name="Nagy L.G."/>
        </authorList>
    </citation>
    <scope>NUCLEOTIDE SEQUENCE [LARGE SCALE GENOMIC DNA]</scope>
    <source>
        <strain evidence="8">C18/9</strain>
    </source>
</reference>
<dbReference type="InterPro" id="IPR032567">
    <property type="entry name" value="RTL1-rel"/>
</dbReference>
<keyword evidence="2" id="KW-0863">Zinc-finger</keyword>
<feature type="compositionally biased region" description="Gly residues" evidence="3">
    <location>
        <begin position="467"/>
        <end position="477"/>
    </location>
</feature>
<evidence type="ECO:0000259" key="6">
    <source>
        <dbReference type="PROSITE" id="PS50158"/>
    </source>
</evidence>
<proteinExistence type="predicted"/>
<dbReference type="InterPro" id="IPR000477">
    <property type="entry name" value="RT_dom"/>
</dbReference>
<dbReference type="PROSITE" id="PS50158">
    <property type="entry name" value="ZF_CCHC"/>
    <property type="match status" value="1"/>
</dbReference>
<dbReference type="InterPro" id="IPR043502">
    <property type="entry name" value="DNA/RNA_pol_sf"/>
</dbReference>
<dbReference type="Gene3D" id="4.10.60.10">
    <property type="entry name" value="Zinc finger, CCHC-type"/>
    <property type="match status" value="1"/>
</dbReference>
<feature type="region of interest" description="Disordered" evidence="3">
    <location>
        <begin position="911"/>
        <end position="1027"/>
    </location>
</feature>
<feature type="compositionally biased region" description="Polar residues" evidence="3">
    <location>
        <begin position="1015"/>
        <end position="1027"/>
    </location>
</feature>
<dbReference type="InterPro" id="IPR000488">
    <property type="entry name" value="Death_dom"/>
</dbReference>
<name>A0A284QUD7_ARMOS</name>
<dbReference type="CDD" id="cd01647">
    <property type="entry name" value="RT_LTR"/>
    <property type="match status" value="1"/>
</dbReference>
<dbReference type="Pfam" id="PF13975">
    <property type="entry name" value="gag-asp_proteas"/>
    <property type="match status" value="1"/>
</dbReference>